<sequence length="547" mass="59776">MHAADALERGRESYSLRAWRDAFDALSAADKHTSLAAADLDRLGMAAYLIGLDEEAVDGLQRAHHAFLVEDEVGRAIRSAFWLGLMLFLRGRRAEGGGWLGRAQHLLERDSRLRVERAYLMIPTALQTMENGDPGAAYEMFGEITRIANHSGDPDLVALSRLGRGQSLISMGEVRRGVAMLDEAMVAVTIEAVSPIAAGIVYCALVVTCRQIFDLRRAQEWTVALGRWCATQQDLKPYRGQCLVHRSEIMQVRGEWAEAMDEVRQACAHLAEPPGNPVLGMAHYQRAELLRLRGQFAQAEQAYRKAGESGHPVQPGLALLRLGQGRIDDAEAAIRRVVDEAEDDRVKRSRVLAAFVEIVLATGDVEGARAVADELTEFGADFDTPYLRAVAASARGAVLLADGDAHGACVVLRAAWTIWHEIDAPYEAARVQMLMAETCERLADHDTASMELDAARRTFEQLGAAPALARVAELSRPTPKPSDPGGLTPRELDVLRLVATGATSREVAERLHISEKTVARHLSNIFAKLGVTSRSAATAYAYRHELA</sequence>
<keyword evidence="6" id="KW-1185">Reference proteome</keyword>
<dbReference type="Gene3D" id="1.25.40.10">
    <property type="entry name" value="Tetratricopeptide repeat domain"/>
    <property type="match status" value="1"/>
</dbReference>
<dbReference type="InterPro" id="IPR036388">
    <property type="entry name" value="WH-like_DNA-bd_sf"/>
</dbReference>
<protein>
    <submittedName>
        <fullName evidence="5">Transcriptional regulator, LuxR family</fullName>
    </submittedName>
</protein>
<dbReference type="PROSITE" id="PS00622">
    <property type="entry name" value="HTH_LUXR_1"/>
    <property type="match status" value="1"/>
</dbReference>
<dbReference type="STRING" id="490629.SAMN05216266_10553"/>
<dbReference type="PANTHER" id="PTHR44688">
    <property type="entry name" value="DNA-BINDING TRANSCRIPTIONAL ACTIVATOR DEVR_DOSR"/>
    <property type="match status" value="1"/>
</dbReference>
<evidence type="ECO:0000313" key="6">
    <source>
        <dbReference type="Proteomes" id="UP000243799"/>
    </source>
</evidence>
<keyword evidence="3" id="KW-0804">Transcription</keyword>
<dbReference type="CDD" id="cd06170">
    <property type="entry name" value="LuxR_C_like"/>
    <property type="match status" value="1"/>
</dbReference>
<name>A0A1I0YHU5_9PSEU</name>
<dbReference type="Gene3D" id="1.10.10.10">
    <property type="entry name" value="Winged helix-like DNA-binding domain superfamily/Winged helix DNA-binding domain"/>
    <property type="match status" value="1"/>
</dbReference>
<dbReference type="InterPro" id="IPR011990">
    <property type="entry name" value="TPR-like_helical_dom_sf"/>
</dbReference>
<evidence type="ECO:0000256" key="1">
    <source>
        <dbReference type="ARBA" id="ARBA00023015"/>
    </source>
</evidence>
<dbReference type="PROSITE" id="PS50043">
    <property type="entry name" value="HTH_LUXR_2"/>
    <property type="match status" value="1"/>
</dbReference>
<dbReference type="EMBL" id="FOKG01000005">
    <property type="protein sequence ID" value="SFB12316.1"/>
    <property type="molecule type" value="Genomic_DNA"/>
</dbReference>
<evidence type="ECO:0000256" key="2">
    <source>
        <dbReference type="ARBA" id="ARBA00023125"/>
    </source>
</evidence>
<dbReference type="AlphaFoldDB" id="A0A1I0YHU5"/>
<dbReference type="RefSeq" id="WP_091672668.1">
    <property type="nucleotide sequence ID" value="NZ_FOKG01000005.1"/>
</dbReference>
<dbReference type="PRINTS" id="PR00038">
    <property type="entry name" value="HTHLUXR"/>
</dbReference>
<dbReference type="InterPro" id="IPR000792">
    <property type="entry name" value="Tscrpt_reg_LuxR_C"/>
</dbReference>
<reference evidence="6" key="1">
    <citation type="submission" date="2016-10" db="EMBL/GenBank/DDBJ databases">
        <authorList>
            <person name="Varghese N."/>
            <person name="Submissions S."/>
        </authorList>
    </citation>
    <scope>NUCLEOTIDE SEQUENCE [LARGE SCALE GENOMIC DNA]</scope>
    <source>
        <strain evidence="6">CGMCC 4.3568</strain>
    </source>
</reference>
<dbReference type="OrthoDB" id="27092at2"/>
<proteinExistence type="predicted"/>
<evidence type="ECO:0000259" key="4">
    <source>
        <dbReference type="PROSITE" id="PS50043"/>
    </source>
</evidence>
<dbReference type="SUPFAM" id="SSF48452">
    <property type="entry name" value="TPR-like"/>
    <property type="match status" value="2"/>
</dbReference>
<accession>A0A1I0YHU5</accession>
<organism evidence="5 6">
    <name type="scientific">Amycolatopsis marina</name>
    <dbReference type="NCBI Taxonomy" id="490629"/>
    <lineage>
        <taxon>Bacteria</taxon>
        <taxon>Bacillati</taxon>
        <taxon>Actinomycetota</taxon>
        <taxon>Actinomycetes</taxon>
        <taxon>Pseudonocardiales</taxon>
        <taxon>Pseudonocardiaceae</taxon>
        <taxon>Amycolatopsis</taxon>
    </lineage>
</organism>
<dbReference type="SUPFAM" id="SSF46894">
    <property type="entry name" value="C-terminal effector domain of the bipartite response regulators"/>
    <property type="match status" value="1"/>
</dbReference>
<evidence type="ECO:0000256" key="3">
    <source>
        <dbReference type="ARBA" id="ARBA00023163"/>
    </source>
</evidence>
<dbReference type="SMART" id="SM00421">
    <property type="entry name" value="HTH_LUXR"/>
    <property type="match status" value="1"/>
</dbReference>
<dbReference type="InterPro" id="IPR016032">
    <property type="entry name" value="Sig_transdc_resp-reg_C-effctor"/>
</dbReference>
<dbReference type="GO" id="GO:0006355">
    <property type="term" value="P:regulation of DNA-templated transcription"/>
    <property type="evidence" value="ECO:0007669"/>
    <property type="project" value="InterPro"/>
</dbReference>
<dbReference type="GO" id="GO:0003677">
    <property type="term" value="F:DNA binding"/>
    <property type="evidence" value="ECO:0007669"/>
    <property type="project" value="UniProtKB-KW"/>
</dbReference>
<dbReference type="Pfam" id="PF00196">
    <property type="entry name" value="GerE"/>
    <property type="match status" value="1"/>
</dbReference>
<dbReference type="Proteomes" id="UP000243799">
    <property type="component" value="Unassembled WGS sequence"/>
</dbReference>
<feature type="domain" description="HTH luxR-type" evidence="4">
    <location>
        <begin position="480"/>
        <end position="545"/>
    </location>
</feature>
<evidence type="ECO:0000313" key="5">
    <source>
        <dbReference type="EMBL" id="SFB12316.1"/>
    </source>
</evidence>
<dbReference type="PANTHER" id="PTHR44688:SF16">
    <property type="entry name" value="DNA-BINDING TRANSCRIPTIONAL ACTIVATOR DEVR_DOSR"/>
    <property type="match status" value="1"/>
</dbReference>
<keyword evidence="1" id="KW-0805">Transcription regulation</keyword>
<keyword evidence="2" id="KW-0238">DNA-binding</keyword>
<gene>
    <name evidence="5" type="ORF">SAMN05216266_10553</name>
</gene>